<dbReference type="OrthoDB" id="430315at2759"/>
<evidence type="ECO:0008006" key="4">
    <source>
        <dbReference type="Google" id="ProtNLM"/>
    </source>
</evidence>
<protein>
    <recommendedName>
        <fullName evidence="4">Thaumatin-like protein</fullName>
    </recommendedName>
</protein>
<dbReference type="FunFam" id="2.60.110.10:FF:000004">
    <property type="entry name" value="THAUMATIN-LIKE PROTEIN 1"/>
    <property type="match status" value="1"/>
</dbReference>
<evidence type="ECO:0000313" key="3">
    <source>
        <dbReference type="Proteomes" id="UP000001514"/>
    </source>
</evidence>
<gene>
    <name evidence="2" type="ORF">SELMODRAFT_105934</name>
</gene>
<dbReference type="Pfam" id="PF00314">
    <property type="entry name" value="Thaumatin"/>
    <property type="match status" value="1"/>
</dbReference>
<dbReference type="SMART" id="SM00205">
    <property type="entry name" value="THN"/>
    <property type="match status" value="1"/>
</dbReference>
<dbReference type="PROSITE" id="PS51367">
    <property type="entry name" value="THAUMATIN_2"/>
    <property type="match status" value="1"/>
</dbReference>
<dbReference type="InterPro" id="IPR037176">
    <property type="entry name" value="Osmotin/thaumatin-like_sf"/>
</dbReference>
<feature type="disulfide bond" evidence="1">
    <location>
        <begin position="135"/>
        <end position="223"/>
    </location>
</feature>
<dbReference type="EMBL" id="GL377597">
    <property type="protein sequence ID" value="EFJ22007.1"/>
    <property type="molecule type" value="Genomic_DNA"/>
</dbReference>
<dbReference type="Gramene" id="EFJ22007">
    <property type="protein sequence ID" value="EFJ22007"/>
    <property type="gene ID" value="SELMODRAFT_105934"/>
</dbReference>
<keyword evidence="3" id="KW-1185">Reference proteome</keyword>
<name>D8S0X4_SELML</name>
<keyword evidence="1" id="KW-1015">Disulfide bond</keyword>
<sequence>IYNACQFPVWPAWIPNAGVAQIAPGGAKLQPYESIHLLAPWGWSGRFWGRTDCSSSIAAINSCNTANNHTMNTMIDCETGDRNGELGCSSPGLPPATLVEFTPLRDPHALLDHYDVSLVDGYNLPVRVIPSSSSCKSAGCSASAADLLARCPPELAIRRSGGDAGVIACKSPCLAFKEDRYCCTGEYGSARKCRPSPYSRCFKRSCPDAYSYAFDSLDSGFACPSGAEYTIVFCPRSYGHGSSEGSRSW</sequence>
<feature type="disulfide bond" evidence="1">
    <location>
        <begin position="5"/>
        <end position="234"/>
    </location>
</feature>
<evidence type="ECO:0000256" key="1">
    <source>
        <dbReference type="PIRSR" id="PIRSR002703-1"/>
    </source>
</evidence>
<dbReference type="InterPro" id="IPR001938">
    <property type="entry name" value="Thaumatin"/>
</dbReference>
<dbReference type="SUPFAM" id="SSF49870">
    <property type="entry name" value="Osmotin, thaumatin-like protein"/>
    <property type="match status" value="1"/>
</dbReference>
<proteinExistence type="predicted"/>
<feature type="disulfide bond" evidence="1">
    <location>
        <begin position="183"/>
        <end position="193"/>
    </location>
</feature>
<dbReference type="CDD" id="cd09218">
    <property type="entry name" value="TLP-PA"/>
    <property type="match status" value="1"/>
</dbReference>
<feature type="disulfide bond" evidence="1">
    <location>
        <begin position="151"/>
        <end position="169"/>
    </location>
</feature>
<feature type="non-terminal residue" evidence="2">
    <location>
        <position position="1"/>
    </location>
</feature>
<dbReference type="OMA" id="CNTANNH"/>
<feature type="disulfide bond" evidence="1">
    <location>
        <begin position="173"/>
        <end position="182"/>
    </location>
</feature>
<organism evidence="3">
    <name type="scientific">Selaginella moellendorffii</name>
    <name type="common">Spikemoss</name>
    <dbReference type="NCBI Taxonomy" id="88036"/>
    <lineage>
        <taxon>Eukaryota</taxon>
        <taxon>Viridiplantae</taxon>
        <taxon>Streptophyta</taxon>
        <taxon>Embryophyta</taxon>
        <taxon>Tracheophyta</taxon>
        <taxon>Lycopodiopsida</taxon>
        <taxon>Selaginellales</taxon>
        <taxon>Selaginellaceae</taxon>
        <taxon>Selaginella</taxon>
    </lineage>
</organism>
<reference evidence="2 3" key="1">
    <citation type="journal article" date="2011" name="Science">
        <title>The Selaginella genome identifies genetic changes associated with the evolution of vascular plants.</title>
        <authorList>
            <person name="Banks J.A."/>
            <person name="Nishiyama T."/>
            <person name="Hasebe M."/>
            <person name="Bowman J.L."/>
            <person name="Gribskov M."/>
            <person name="dePamphilis C."/>
            <person name="Albert V.A."/>
            <person name="Aono N."/>
            <person name="Aoyama T."/>
            <person name="Ambrose B.A."/>
            <person name="Ashton N.W."/>
            <person name="Axtell M.J."/>
            <person name="Barker E."/>
            <person name="Barker M.S."/>
            <person name="Bennetzen J.L."/>
            <person name="Bonawitz N.D."/>
            <person name="Chapple C."/>
            <person name="Cheng C."/>
            <person name="Correa L.G."/>
            <person name="Dacre M."/>
            <person name="DeBarry J."/>
            <person name="Dreyer I."/>
            <person name="Elias M."/>
            <person name="Engstrom E.M."/>
            <person name="Estelle M."/>
            <person name="Feng L."/>
            <person name="Finet C."/>
            <person name="Floyd S.K."/>
            <person name="Frommer W.B."/>
            <person name="Fujita T."/>
            <person name="Gramzow L."/>
            <person name="Gutensohn M."/>
            <person name="Harholt J."/>
            <person name="Hattori M."/>
            <person name="Heyl A."/>
            <person name="Hirai T."/>
            <person name="Hiwatashi Y."/>
            <person name="Ishikawa M."/>
            <person name="Iwata M."/>
            <person name="Karol K.G."/>
            <person name="Koehler B."/>
            <person name="Kolukisaoglu U."/>
            <person name="Kubo M."/>
            <person name="Kurata T."/>
            <person name="Lalonde S."/>
            <person name="Li K."/>
            <person name="Li Y."/>
            <person name="Litt A."/>
            <person name="Lyons E."/>
            <person name="Manning G."/>
            <person name="Maruyama T."/>
            <person name="Michael T.P."/>
            <person name="Mikami K."/>
            <person name="Miyazaki S."/>
            <person name="Morinaga S."/>
            <person name="Murata T."/>
            <person name="Mueller-Roeber B."/>
            <person name="Nelson D.R."/>
            <person name="Obara M."/>
            <person name="Oguri Y."/>
            <person name="Olmstead R.G."/>
            <person name="Onodera N."/>
            <person name="Petersen B.L."/>
            <person name="Pils B."/>
            <person name="Prigge M."/>
            <person name="Rensing S.A."/>
            <person name="Riano-Pachon D.M."/>
            <person name="Roberts A.W."/>
            <person name="Sato Y."/>
            <person name="Scheller H.V."/>
            <person name="Schulz B."/>
            <person name="Schulz C."/>
            <person name="Shakirov E.V."/>
            <person name="Shibagaki N."/>
            <person name="Shinohara N."/>
            <person name="Shippen D.E."/>
            <person name="Soerensen I."/>
            <person name="Sotooka R."/>
            <person name="Sugimoto N."/>
            <person name="Sugita M."/>
            <person name="Sumikawa N."/>
            <person name="Tanurdzic M."/>
            <person name="Theissen G."/>
            <person name="Ulvskov P."/>
            <person name="Wakazuki S."/>
            <person name="Weng J.K."/>
            <person name="Willats W.W."/>
            <person name="Wipf D."/>
            <person name="Wolf P.G."/>
            <person name="Yang L."/>
            <person name="Zimmer A.D."/>
            <person name="Zhu Q."/>
            <person name="Mitros T."/>
            <person name="Hellsten U."/>
            <person name="Loque D."/>
            <person name="Otillar R."/>
            <person name="Salamov A."/>
            <person name="Schmutz J."/>
            <person name="Shapiro H."/>
            <person name="Lindquist E."/>
            <person name="Lucas S."/>
            <person name="Rokhsar D."/>
            <person name="Grigoriev I.V."/>
        </authorList>
    </citation>
    <scope>NUCLEOTIDE SEQUENCE [LARGE SCALE GENOMIC DNA]</scope>
</reference>
<dbReference type="HOGENOM" id="CLU_043181_0_1_1"/>
<dbReference type="InParanoid" id="D8S0X4"/>
<accession>D8S0X4</accession>
<evidence type="ECO:0000313" key="2">
    <source>
        <dbReference type="EMBL" id="EFJ22007.1"/>
    </source>
</evidence>
<dbReference type="Gene3D" id="2.60.110.10">
    <property type="entry name" value="Thaumatin"/>
    <property type="match status" value="1"/>
</dbReference>
<dbReference type="AlphaFoldDB" id="D8S0X4"/>
<dbReference type="PANTHER" id="PTHR31048">
    <property type="entry name" value="OS03G0233200 PROTEIN"/>
    <property type="match status" value="1"/>
</dbReference>
<feature type="disulfide bond" evidence="1">
    <location>
        <begin position="53"/>
        <end position="77"/>
    </location>
</feature>
<dbReference type="PIRSF" id="PIRSF002703">
    <property type="entry name" value="Thaumatin"/>
    <property type="match status" value="1"/>
</dbReference>
<dbReference type="GO" id="GO:0006952">
    <property type="term" value="P:defense response"/>
    <property type="evidence" value="ECO:0000318"/>
    <property type="project" value="GO_Central"/>
</dbReference>
<feature type="disulfide bond" evidence="1">
    <location>
        <begin position="140"/>
        <end position="206"/>
    </location>
</feature>
<dbReference type="KEGG" id="smo:SELMODRAFT_105934"/>
<dbReference type="Proteomes" id="UP000001514">
    <property type="component" value="Unassembled WGS sequence"/>
</dbReference>